<keyword evidence="2" id="KW-1185">Reference proteome</keyword>
<dbReference type="Proteomes" id="UP000319817">
    <property type="component" value="Chromosome"/>
</dbReference>
<name>A0A517P274_9BACT</name>
<protein>
    <submittedName>
        <fullName evidence="1">Uncharacterized protein</fullName>
    </submittedName>
</protein>
<dbReference type="EMBL" id="CP036526">
    <property type="protein sequence ID" value="QDT13480.1"/>
    <property type="molecule type" value="Genomic_DNA"/>
</dbReference>
<organism evidence="1 2">
    <name type="scientific">Stieleria marina</name>
    <dbReference type="NCBI Taxonomy" id="1930275"/>
    <lineage>
        <taxon>Bacteria</taxon>
        <taxon>Pseudomonadati</taxon>
        <taxon>Planctomycetota</taxon>
        <taxon>Planctomycetia</taxon>
        <taxon>Pirellulales</taxon>
        <taxon>Pirellulaceae</taxon>
        <taxon>Stieleria</taxon>
    </lineage>
</organism>
<gene>
    <name evidence="1" type="ORF">K239x_54980</name>
</gene>
<evidence type="ECO:0000313" key="1">
    <source>
        <dbReference type="EMBL" id="QDT13480.1"/>
    </source>
</evidence>
<dbReference type="AlphaFoldDB" id="A0A517P274"/>
<accession>A0A517P274</accession>
<reference evidence="1 2" key="1">
    <citation type="submission" date="2019-02" db="EMBL/GenBank/DDBJ databases">
        <title>Deep-cultivation of Planctomycetes and their phenomic and genomic characterization uncovers novel biology.</title>
        <authorList>
            <person name="Wiegand S."/>
            <person name="Jogler M."/>
            <person name="Boedeker C."/>
            <person name="Pinto D."/>
            <person name="Vollmers J."/>
            <person name="Rivas-Marin E."/>
            <person name="Kohn T."/>
            <person name="Peeters S.H."/>
            <person name="Heuer A."/>
            <person name="Rast P."/>
            <person name="Oberbeckmann S."/>
            <person name="Bunk B."/>
            <person name="Jeske O."/>
            <person name="Meyerdierks A."/>
            <person name="Storesund J.E."/>
            <person name="Kallscheuer N."/>
            <person name="Luecker S."/>
            <person name="Lage O.M."/>
            <person name="Pohl T."/>
            <person name="Merkel B.J."/>
            <person name="Hornburger P."/>
            <person name="Mueller R.-W."/>
            <person name="Bruemmer F."/>
            <person name="Labrenz M."/>
            <person name="Spormann A.M."/>
            <person name="Op den Camp H."/>
            <person name="Overmann J."/>
            <person name="Amann R."/>
            <person name="Jetten M.S.M."/>
            <person name="Mascher T."/>
            <person name="Medema M.H."/>
            <person name="Devos D.P."/>
            <person name="Kaster A.-K."/>
            <person name="Ovreas L."/>
            <person name="Rohde M."/>
            <person name="Galperin M.Y."/>
            <person name="Jogler C."/>
        </authorList>
    </citation>
    <scope>NUCLEOTIDE SEQUENCE [LARGE SCALE GENOMIC DNA]</scope>
    <source>
        <strain evidence="1 2">K23_9</strain>
    </source>
</reference>
<evidence type="ECO:0000313" key="2">
    <source>
        <dbReference type="Proteomes" id="UP000319817"/>
    </source>
</evidence>
<sequence length="216" mass="24307">MQIPMTYQQNMIDFINRHTIALDRCLPIKDRERAMLAIDLLVRAGQVSEWHHASGLRYWTAANAKPLSDPSLARAFGILMFCHSSASRSLVTKNDLENYFPKLFRHGLPAGHYVDATAQSQRLGNVCVDTGQSRISRIVDRARCSIGKCEQQAGIRELIRRGEFELAWIVPTLPKQRRLTEALQPFDASGIRLKVIAIPDLLNVAAHLPQPNSELN</sequence>
<proteinExistence type="predicted"/>